<dbReference type="InterPro" id="IPR016162">
    <property type="entry name" value="Ald_DH_N"/>
</dbReference>
<dbReference type="InterPro" id="IPR012394">
    <property type="entry name" value="Aldehyde_DH_NAD(P)"/>
</dbReference>
<dbReference type="PANTHER" id="PTHR43570">
    <property type="entry name" value="ALDEHYDE DEHYDROGENASE"/>
    <property type="match status" value="1"/>
</dbReference>
<feature type="active site" evidence="5">
    <location>
        <position position="249"/>
    </location>
</feature>
<dbReference type="PANTHER" id="PTHR43570:SF20">
    <property type="entry name" value="ALDEHYDE DEHYDROGENASE ALDX-RELATED"/>
    <property type="match status" value="1"/>
</dbReference>
<dbReference type="AlphaFoldDB" id="A0A533IF30"/>
<dbReference type="Gene3D" id="3.40.309.10">
    <property type="entry name" value="Aldehyde Dehydrogenase, Chain A, domain 2"/>
    <property type="match status" value="1"/>
</dbReference>
<dbReference type="InterPro" id="IPR016163">
    <property type="entry name" value="Ald_DH_C"/>
</dbReference>
<evidence type="ECO:0000256" key="6">
    <source>
        <dbReference type="PROSITE-ProRule" id="PRU10007"/>
    </source>
</evidence>
<protein>
    <recommendedName>
        <fullName evidence="4">Aldehyde dehydrogenase</fullName>
    </recommendedName>
</protein>
<evidence type="ECO:0000256" key="2">
    <source>
        <dbReference type="ARBA" id="ARBA00023002"/>
    </source>
</evidence>
<evidence type="ECO:0000256" key="3">
    <source>
        <dbReference type="ARBA" id="ARBA00023027"/>
    </source>
</evidence>
<dbReference type="SUPFAM" id="SSF53720">
    <property type="entry name" value="ALDH-like"/>
    <property type="match status" value="1"/>
</dbReference>
<dbReference type="GO" id="GO:0005737">
    <property type="term" value="C:cytoplasm"/>
    <property type="evidence" value="ECO:0007669"/>
    <property type="project" value="TreeGrafter"/>
</dbReference>
<sequence>MNSYEAPPAEILARQRESFLGETAPQADARKADLKKLRRALISRRSQFEDAINSDFGHRARHETAIMEILPTVQGIDYLIRNMRRFMRPQRRHVGLTYWFASARVEYQPLGVVGVVSPWNYPLSLAIMPLATAIAAGNRAMIKPSEFTPTTSRLMAEMLADIFPAQQVAVIQGDAQVGAEFTALPFDHLLFTGSTSVGRHVMRAAADNLVPVTLELGGKSPVIIAPGQATTAHIANIAFGKLANAGQTCIAPDYVLLHEDDAEAFRLAYDQAVAKMYPQGASSQDYSAIINARHFERLTGLLDDARNKGAEVVLPGKPAKASRAQTLPPALVFGATNDMAVMEQEIFGPILPVLTYCHLDEAIAAVNARPRPLALYYFGPDDEARQKVLTRTISGNVGINSTLMHYAQDDLPFGGVGPSGMGACHGPEGFRRMSHAKGIYSQRRVNLSNLIRPPFGRLANLVLKTVFR</sequence>
<evidence type="ECO:0000256" key="5">
    <source>
        <dbReference type="PIRSR" id="PIRSR036492-1"/>
    </source>
</evidence>
<evidence type="ECO:0000313" key="9">
    <source>
        <dbReference type="EMBL" id="TKW68750.1"/>
    </source>
</evidence>
<dbReference type="Gene3D" id="3.40.605.10">
    <property type="entry name" value="Aldehyde Dehydrogenase, Chain A, domain 1"/>
    <property type="match status" value="1"/>
</dbReference>
<dbReference type="Proteomes" id="UP000315344">
    <property type="component" value="Unassembled WGS sequence"/>
</dbReference>
<proteinExistence type="inferred from homology"/>
<name>A0A533IF30_PARDE</name>
<gene>
    <name evidence="9" type="ORF">DI616_01795</name>
</gene>
<accession>A0A533IF30</accession>
<dbReference type="InterPro" id="IPR029510">
    <property type="entry name" value="Ald_DH_CS_GLU"/>
</dbReference>
<feature type="active site" evidence="5 6">
    <location>
        <position position="215"/>
    </location>
</feature>
<dbReference type="EMBL" id="VAFL01000001">
    <property type="protein sequence ID" value="TKW68750.1"/>
    <property type="molecule type" value="Genomic_DNA"/>
</dbReference>
<keyword evidence="2 4" id="KW-0560">Oxidoreductase</keyword>
<keyword evidence="3" id="KW-0520">NAD</keyword>
<dbReference type="GO" id="GO:0004029">
    <property type="term" value="F:aldehyde dehydrogenase (NAD+) activity"/>
    <property type="evidence" value="ECO:0007669"/>
    <property type="project" value="TreeGrafter"/>
</dbReference>
<evidence type="ECO:0000256" key="4">
    <source>
        <dbReference type="PIRNR" id="PIRNR036492"/>
    </source>
</evidence>
<dbReference type="CDD" id="cd07133">
    <property type="entry name" value="ALDH_CALDH_CalB"/>
    <property type="match status" value="1"/>
</dbReference>
<dbReference type="PIRSF" id="PIRSF036492">
    <property type="entry name" value="ALDH"/>
    <property type="match status" value="1"/>
</dbReference>
<dbReference type="PROSITE" id="PS00687">
    <property type="entry name" value="ALDEHYDE_DEHYDR_GLU"/>
    <property type="match status" value="1"/>
</dbReference>
<reference evidence="9 10" key="1">
    <citation type="journal article" date="2017" name="Nat. Commun.">
        <title>In situ click chemistry generation of cyclooxygenase-2 inhibitors.</title>
        <authorList>
            <person name="Bhardwaj A."/>
            <person name="Kaur J."/>
            <person name="Wuest M."/>
            <person name="Wuest F."/>
        </authorList>
    </citation>
    <scope>NUCLEOTIDE SEQUENCE [LARGE SCALE GENOMIC DNA]</scope>
    <source>
        <strain evidence="9">S2_012_000_R3_94</strain>
    </source>
</reference>
<evidence type="ECO:0000259" key="8">
    <source>
        <dbReference type="Pfam" id="PF00171"/>
    </source>
</evidence>
<comment type="caution">
    <text evidence="9">The sequence shown here is derived from an EMBL/GenBank/DDBJ whole genome shotgun (WGS) entry which is preliminary data.</text>
</comment>
<dbReference type="GO" id="GO:0006081">
    <property type="term" value="P:aldehyde metabolic process"/>
    <property type="evidence" value="ECO:0007669"/>
    <property type="project" value="InterPro"/>
</dbReference>
<evidence type="ECO:0000256" key="1">
    <source>
        <dbReference type="ARBA" id="ARBA00009986"/>
    </source>
</evidence>
<dbReference type="InterPro" id="IPR016161">
    <property type="entry name" value="Ald_DH/histidinol_DH"/>
</dbReference>
<comment type="similarity">
    <text evidence="1 4 7">Belongs to the aldehyde dehydrogenase family.</text>
</comment>
<evidence type="ECO:0000313" key="10">
    <source>
        <dbReference type="Proteomes" id="UP000315344"/>
    </source>
</evidence>
<dbReference type="Pfam" id="PF00171">
    <property type="entry name" value="Aldedh"/>
    <property type="match status" value="1"/>
</dbReference>
<dbReference type="PROSITE" id="PS00070">
    <property type="entry name" value="ALDEHYDE_DEHYDR_CYS"/>
    <property type="match status" value="1"/>
</dbReference>
<evidence type="ECO:0000256" key="7">
    <source>
        <dbReference type="RuleBase" id="RU003345"/>
    </source>
</evidence>
<organism evidence="9 10">
    <name type="scientific">Paracoccus denitrificans</name>
    <dbReference type="NCBI Taxonomy" id="266"/>
    <lineage>
        <taxon>Bacteria</taxon>
        <taxon>Pseudomonadati</taxon>
        <taxon>Pseudomonadota</taxon>
        <taxon>Alphaproteobacteria</taxon>
        <taxon>Rhodobacterales</taxon>
        <taxon>Paracoccaceae</taxon>
        <taxon>Paracoccus</taxon>
    </lineage>
</organism>
<feature type="domain" description="Aldehyde dehydrogenase" evidence="8">
    <location>
        <begin position="26"/>
        <end position="437"/>
    </location>
</feature>
<dbReference type="InterPro" id="IPR016160">
    <property type="entry name" value="Ald_DH_CS_CYS"/>
</dbReference>
<dbReference type="InterPro" id="IPR015590">
    <property type="entry name" value="Aldehyde_DH_dom"/>
</dbReference>